<evidence type="ECO:0000256" key="1">
    <source>
        <dbReference type="SAM" id="MobiDB-lite"/>
    </source>
</evidence>
<evidence type="ECO:0000259" key="2">
    <source>
        <dbReference type="SMART" id="SM00666"/>
    </source>
</evidence>
<feature type="region of interest" description="Disordered" evidence="1">
    <location>
        <begin position="1"/>
        <end position="22"/>
    </location>
</feature>
<protein>
    <recommendedName>
        <fullName evidence="2">PB1 domain-containing protein</fullName>
    </recommendedName>
</protein>
<proteinExistence type="predicted"/>
<dbReference type="SMART" id="SM00666">
    <property type="entry name" value="PB1"/>
    <property type="match status" value="1"/>
</dbReference>
<dbReference type="PANTHER" id="PTHR31066:SF33">
    <property type="entry name" value="OS07G0556300 PROTEIN"/>
    <property type="match status" value="1"/>
</dbReference>
<dbReference type="OrthoDB" id="1938580at2759"/>
<evidence type="ECO:0000313" key="3">
    <source>
        <dbReference type="EMBL" id="KAF3451583.1"/>
    </source>
</evidence>
<feature type="region of interest" description="Disordered" evidence="1">
    <location>
        <begin position="230"/>
        <end position="280"/>
    </location>
</feature>
<dbReference type="CDD" id="cd06410">
    <property type="entry name" value="PB1_UP2"/>
    <property type="match status" value="1"/>
</dbReference>
<dbReference type="AlphaFoldDB" id="A0A8K0MMY5"/>
<feature type="compositionally biased region" description="Low complexity" evidence="1">
    <location>
        <begin position="239"/>
        <end position="258"/>
    </location>
</feature>
<reference evidence="3" key="1">
    <citation type="submission" date="2020-03" db="EMBL/GenBank/DDBJ databases">
        <title>A high-quality chromosome-level genome assembly of a woody plant with both climbing and erect habits, Rhamnella rubrinervis.</title>
        <authorList>
            <person name="Lu Z."/>
            <person name="Yang Y."/>
            <person name="Zhu X."/>
            <person name="Sun Y."/>
        </authorList>
    </citation>
    <scope>NUCLEOTIDE SEQUENCE</scope>
    <source>
        <strain evidence="3">BYM</strain>
        <tissue evidence="3">Leaf</tissue>
    </source>
</reference>
<dbReference type="Proteomes" id="UP000796880">
    <property type="component" value="Unassembled WGS sequence"/>
</dbReference>
<accession>A0A8K0MMY5</accession>
<dbReference type="Pfam" id="PF00564">
    <property type="entry name" value="PB1"/>
    <property type="match status" value="1"/>
</dbReference>
<dbReference type="InterPro" id="IPR000270">
    <property type="entry name" value="PB1_dom"/>
</dbReference>
<sequence length="446" mass="48877">MTSHHASELDSDSIASTPRSDHPSCDLNTRVRFMCSFGGKILPRPHDNQLRYVGGDTRIVAVHRASTFSALLTKLSKLSGNISETASQFGFCTCNISVKYQLPNEDLDALISVTTDEDVDNMMEEYDRIAQNQNPKSARLRLFLFQQGDDSRTSSISSLLHGSANREHWFFDAINGSTASSVLERGRSEVSSVVSELPDYLFGLDTSEDAQPPRSEQKLKNRLLLQDNVSVSDPGSPAPVVSSPFCSTSSSVPSVPSIPNLPPVKTKPDNPAPVQEPKETQMEDFPVTFHEPPPTQPASHPGNPKLHYVTDPRYSGHTVHPLPVYYVHHGAVQPGNVPVEPYPIQAPYVQQHYQQAVSGQMPVGYHHQVPSLGHVYGGGMRPMSSMDQYDVSARMVPEGVNQQVLYGVRNGAVVSGYPGMMVPTGEELHRTGSEVKMGRISHERNG</sequence>
<organism evidence="3 4">
    <name type="scientific">Rhamnella rubrinervis</name>
    <dbReference type="NCBI Taxonomy" id="2594499"/>
    <lineage>
        <taxon>Eukaryota</taxon>
        <taxon>Viridiplantae</taxon>
        <taxon>Streptophyta</taxon>
        <taxon>Embryophyta</taxon>
        <taxon>Tracheophyta</taxon>
        <taxon>Spermatophyta</taxon>
        <taxon>Magnoliopsida</taxon>
        <taxon>eudicotyledons</taxon>
        <taxon>Gunneridae</taxon>
        <taxon>Pentapetalae</taxon>
        <taxon>rosids</taxon>
        <taxon>fabids</taxon>
        <taxon>Rosales</taxon>
        <taxon>Rhamnaceae</taxon>
        <taxon>rhamnoid group</taxon>
        <taxon>Rhamneae</taxon>
        <taxon>Rhamnella</taxon>
    </lineage>
</organism>
<dbReference type="Gene3D" id="3.10.20.90">
    <property type="entry name" value="Phosphatidylinositol 3-kinase Catalytic Subunit, Chain A, domain 1"/>
    <property type="match status" value="1"/>
</dbReference>
<dbReference type="EMBL" id="VOIH02000003">
    <property type="protein sequence ID" value="KAF3451583.1"/>
    <property type="molecule type" value="Genomic_DNA"/>
</dbReference>
<name>A0A8K0MMY5_9ROSA</name>
<evidence type="ECO:0000313" key="4">
    <source>
        <dbReference type="Proteomes" id="UP000796880"/>
    </source>
</evidence>
<keyword evidence="4" id="KW-1185">Reference proteome</keyword>
<gene>
    <name evidence="3" type="ORF">FNV43_RR07678</name>
</gene>
<feature type="domain" description="PB1" evidence="2">
    <location>
        <begin position="45"/>
        <end position="147"/>
    </location>
</feature>
<dbReference type="FunFam" id="3.10.20.90:FF:000058">
    <property type="entry name" value="Octicosapeptide/phox/Bem1p domain kinase superfamily protein"/>
    <property type="match status" value="1"/>
</dbReference>
<dbReference type="SUPFAM" id="SSF54277">
    <property type="entry name" value="CAD &amp; PB1 domains"/>
    <property type="match status" value="1"/>
</dbReference>
<dbReference type="PANTHER" id="PTHR31066">
    <property type="entry name" value="OS05G0427100 PROTEIN-RELATED"/>
    <property type="match status" value="1"/>
</dbReference>
<comment type="caution">
    <text evidence="3">The sequence shown here is derived from an EMBL/GenBank/DDBJ whole genome shotgun (WGS) entry which is preliminary data.</text>
</comment>
<dbReference type="InterPro" id="IPR053198">
    <property type="entry name" value="Gynoecium_Dev_Regulator"/>
</dbReference>